<evidence type="ECO:0000313" key="3">
    <source>
        <dbReference type="EMBL" id="GAA4440513.1"/>
    </source>
</evidence>
<dbReference type="InterPro" id="IPR051271">
    <property type="entry name" value="2C-system_Tx_regulators"/>
</dbReference>
<evidence type="ECO:0000313" key="4">
    <source>
        <dbReference type="Proteomes" id="UP001501508"/>
    </source>
</evidence>
<dbReference type="SMART" id="SM00448">
    <property type="entry name" value="REC"/>
    <property type="match status" value="1"/>
</dbReference>
<evidence type="ECO:0000256" key="1">
    <source>
        <dbReference type="PROSITE-ProRule" id="PRU00169"/>
    </source>
</evidence>
<dbReference type="InterPro" id="IPR011006">
    <property type="entry name" value="CheY-like_superfamily"/>
</dbReference>
<dbReference type="InterPro" id="IPR001789">
    <property type="entry name" value="Sig_transdc_resp-reg_receiver"/>
</dbReference>
<dbReference type="Gene3D" id="3.40.50.2300">
    <property type="match status" value="1"/>
</dbReference>
<dbReference type="SUPFAM" id="SSF52172">
    <property type="entry name" value="CheY-like"/>
    <property type="match status" value="1"/>
</dbReference>
<feature type="modified residue" description="4-aspartylphosphate" evidence="1">
    <location>
        <position position="63"/>
    </location>
</feature>
<keyword evidence="4" id="KW-1185">Reference proteome</keyword>
<evidence type="ECO:0000259" key="2">
    <source>
        <dbReference type="PROSITE" id="PS50110"/>
    </source>
</evidence>
<protein>
    <recommendedName>
        <fullName evidence="2">Response regulatory domain-containing protein</fullName>
    </recommendedName>
</protein>
<organism evidence="3 4">
    <name type="scientific">Ravibacter arvi</name>
    <dbReference type="NCBI Taxonomy" id="2051041"/>
    <lineage>
        <taxon>Bacteria</taxon>
        <taxon>Pseudomonadati</taxon>
        <taxon>Bacteroidota</taxon>
        <taxon>Cytophagia</taxon>
        <taxon>Cytophagales</taxon>
        <taxon>Spirosomataceae</taxon>
        <taxon>Ravibacter</taxon>
    </lineage>
</organism>
<gene>
    <name evidence="3" type="ORF">GCM10023091_24260</name>
</gene>
<dbReference type="EMBL" id="BAABEY010000024">
    <property type="protein sequence ID" value="GAA4440513.1"/>
    <property type="molecule type" value="Genomic_DNA"/>
</dbReference>
<dbReference type="PANTHER" id="PTHR45526:SF1">
    <property type="entry name" value="TRANSCRIPTIONAL REGULATORY PROTEIN DCUR-RELATED"/>
    <property type="match status" value="1"/>
</dbReference>
<dbReference type="PROSITE" id="PS50110">
    <property type="entry name" value="RESPONSE_REGULATORY"/>
    <property type="match status" value="1"/>
</dbReference>
<feature type="domain" description="Response regulatory" evidence="2">
    <location>
        <begin position="9"/>
        <end position="126"/>
    </location>
</feature>
<reference evidence="4" key="1">
    <citation type="journal article" date="2019" name="Int. J. Syst. Evol. Microbiol.">
        <title>The Global Catalogue of Microorganisms (GCM) 10K type strain sequencing project: providing services to taxonomists for standard genome sequencing and annotation.</title>
        <authorList>
            <consortium name="The Broad Institute Genomics Platform"/>
            <consortium name="The Broad Institute Genome Sequencing Center for Infectious Disease"/>
            <person name="Wu L."/>
            <person name="Ma J."/>
        </authorList>
    </citation>
    <scope>NUCLEOTIDE SEQUENCE [LARGE SCALE GENOMIC DNA]</scope>
    <source>
        <strain evidence="4">JCM 31920</strain>
    </source>
</reference>
<name>A0ABP8M0P6_9BACT</name>
<dbReference type="Pfam" id="PF00072">
    <property type="entry name" value="Response_reg"/>
    <property type="match status" value="1"/>
</dbReference>
<dbReference type="Proteomes" id="UP001501508">
    <property type="component" value="Unassembled WGS sequence"/>
</dbReference>
<dbReference type="PANTHER" id="PTHR45526">
    <property type="entry name" value="TRANSCRIPTIONAL REGULATORY PROTEIN DPIA"/>
    <property type="match status" value="1"/>
</dbReference>
<dbReference type="CDD" id="cd00156">
    <property type="entry name" value="REC"/>
    <property type="match status" value="1"/>
</dbReference>
<comment type="caution">
    <text evidence="3">The sequence shown here is derived from an EMBL/GenBank/DDBJ whole genome shotgun (WGS) entry which is preliminary data.</text>
</comment>
<sequence length="137" mass="15369">MNNLSYSMRIVIIEDEEELGILMGNYLKKRVLNHNSGSVTIARNLKDGLNYIKDIKPEWVILDNNLPDGKGIQALGNIRRIAQKAQILVMSAMTNLKEEALRNGANYFLDKPISLTEISKIIGKSPEKQSAPSDHSY</sequence>
<accession>A0ABP8M0P6</accession>
<proteinExistence type="predicted"/>
<keyword evidence="1" id="KW-0597">Phosphoprotein</keyword>